<proteinExistence type="predicted"/>
<gene>
    <name evidence="1" type="ORF">INT47_004661</name>
</gene>
<name>A0A8H7VEX0_9FUNG</name>
<reference evidence="1" key="1">
    <citation type="submission" date="2020-12" db="EMBL/GenBank/DDBJ databases">
        <title>Metabolic potential, ecology and presence of endohyphal bacteria is reflected in genomic diversity of Mucoromycotina.</title>
        <authorList>
            <person name="Muszewska A."/>
            <person name="Okrasinska A."/>
            <person name="Steczkiewicz K."/>
            <person name="Drgas O."/>
            <person name="Orlowska M."/>
            <person name="Perlinska-Lenart U."/>
            <person name="Aleksandrzak-Piekarczyk T."/>
            <person name="Szatraj K."/>
            <person name="Zielenkiewicz U."/>
            <person name="Pilsyk S."/>
            <person name="Malc E."/>
            <person name="Mieczkowski P."/>
            <person name="Kruszewska J.S."/>
            <person name="Biernat P."/>
            <person name="Pawlowska J."/>
        </authorList>
    </citation>
    <scope>NUCLEOTIDE SEQUENCE</scope>
    <source>
        <strain evidence="1">WA0000017839</strain>
    </source>
</reference>
<organism evidence="1 2">
    <name type="scientific">Mucor saturninus</name>
    <dbReference type="NCBI Taxonomy" id="64648"/>
    <lineage>
        <taxon>Eukaryota</taxon>
        <taxon>Fungi</taxon>
        <taxon>Fungi incertae sedis</taxon>
        <taxon>Mucoromycota</taxon>
        <taxon>Mucoromycotina</taxon>
        <taxon>Mucoromycetes</taxon>
        <taxon>Mucorales</taxon>
        <taxon>Mucorineae</taxon>
        <taxon>Mucoraceae</taxon>
        <taxon>Mucor</taxon>
    </lineage>
</organism>
<keyword evidence="2" id="KW-1185">Reference proteome</keyword>
<evidence type="ECO:0000313" key="2">
    <source>
        <dbReference type="Proteomes" id="UP000603453"/>
    </source>
</evidence>
<dbReference type="AlphaFoldDB" id="A0A8H7VEX0"/>
<comment type="caution">
    <text evidence="1">The sequence shown here is derived from an EMBL/GenBank/DDBJ whole genome shotgun (WGS) entry which is preliminary data.</text>
</comment>
<dbReference type="OrthoDB" id="2236902at2759"/>
<protein>
    <submittedName>
        <fullName evidence="1">Uncharacterized protein</fullName>
    </submittedName>
</protein>
<accession>A0A8H7VEX0</accession>
<dbReference type="EMBL" id="JAEPRD010000007">
    <property type="protein sequence ID" value="KAG2211974.1"/>
    <property type="molecule type" value="Genomic_DNA"/>
</dbReference>
<dbReference type="Proteomes" id="UP000603453">
    <property type="component" value="Unassembled WGS sequence"/>
</dbReference>
<evidence type="ECO:0000313" key="1">
    <source>
        <dbReference type="EMBL" id="KAG2211974.1"/>
    </source>
</evidence>
<sequence length="109" mass="13244">MQFKRISDRTDSSKEIQRIQKYADDGYDFSQKMLEVFESHEDEESEEAEIQHDFDKSEDLKFVEEYRKNHIGRFIWKNCYEDGLKEEPPLFHRYKNPLTLKRAYARGTL</sequence>